<dbReference type="EMBL" id="JAQOWY010000293">
    <property type="protein sequence ID" value="KAK1844916.1"/>
    <property type="molecule type" value="Genomic_DNA"/>
</dbReference>
<feature type="non-terminal residue" evidence="3">
    <location>
        <position position="175"/>
    </location>
</feature>
<proteinExistence type="predicted"/>
<evidence type="ECO:0000313" key="4">
    <source>
        <dbReference type="Proteomes" id="UP001243330"/>
    </source>
</evidence>
<comment type="caution">
    <text evidence="3">The sequence shown here is derived from an EMBL/GenBank/DDBJ whole genome shotgun (WGS) entry which is preliminary data.</text>
</comment>
<evidence type="ECO:0000313" key="3">
    <source>
        <dbReference type="EMBL" id="KAK1844916.1"/>
    </source>
</evidence>
<sequence>MGRRIGQEQRWFLPDAAAVRHEQEAGAGGAACFLLLLLLLLLAAACFLPSSAFLPDPLPFPSSGMGGLLVVGSLDSKARPSLMPAASALPASTTHLGGSFGETSRGDLGGKRMYSKCAGQRYLPFPPANPANPLDPTALLHPPPPPTEAGVDWISSAAPGSGTVPPHTSRFPGLP</sequence>
<keyword evidence="2" id="KW-0812">Transmembrane</keyword>
<dbReference type="Proteomes" id="UP001243330">
    <property type="component" value="Unassembled WGS sequence"/>
</dbReference>
<accession>A0AAD9ABA5</accession>
<evidence type="ECO:0000256" key="1">
    <source>
        <dbReference type="SAM" id="MobiDB-lite"/>
    </source>
</evidence>
<evidence type="ECO:0000256" key="2">
    <source>
        <dbReference type="SAM" id="Phobius"/>
    </source>
</evidence>
<feature type="region of interest" description="Disordered" evidence="1">
    <location>
        <begin position="133"/>
        <end position="175"/>
    </location>
</feature>
<reference evidence="3" key="1">
    <citation type="submission" date="2023-01" db="EMBL/GenBank/DDBJ databases">
        <title>Colletotrichum chrysophilum M932 genome sequence.</title>
        <authorList>
            <person name="Baroncelli R."/>
        </authorList>
    </citation>
    <scope>NUCLEOTIDE SEQUENCE</scope>
    <source>
        <strain evidence="3">M932</strain>
    </source>
</reference>
<keyword evidence="4" id="KW-1185">Reference proteome</keyword>
<name>A0AAD9ABA5_9PEZI</name>
<feature type="transmembrane region" description="Helical" evidence="2">
    <location>
        <begin position="30"/>
        <end position="52"/>
    </location>
</feature>
<protein>
    <submittedName>
        <fullName evidence="3">Uncharacterized protein</fullName>
    </submittedName>
</protein>
<keyword evidence="2" id="KW-0472">Membrane</keyword>
<gene>
    <name evidence="3" type="ORF">CCHR01_12479</name>
</gene>
<dbReference type="AlphaFoldDB" id="A0AAD9ABA5"/>
<keyword evidence="2" id="KW-1133">Transmembrane helix</keyword>
<organism evidence="3 4">
    <name type="scientific">Colletotrichum chrysophilum</name>
    <dbReference type="NCBI Taxonomy" id="1836956"/>
    <lineage>
        <taxon>Eukaryota</taxon>
        <taxon>Fungi</taxon>
        <taxon>Dikarya</taxon>
        <taxon>Ascomycota</taxon>
        <taxon>Pezizomycotina</taxon>
        <taxon>Sordariomycetes</taxon>
        <taxon>Hypocreomycetidae</taxon>
        <taxon>Glomerellales</taxon>
        <taxon>Glomerellaceae</taxon>
        <taxon>Colletotrichum</taxon>
        <taxon>Colletotrichum gloeosporioides species complex</taxon>
    </lineage>
</organism>